<proteinExistence type="predicted"/>
<protein>
    <submittedName>
        <fullName evidence="3">Uncharacterized protein</fullName>
    </submittedName>
</protein>
<evidence type="ECO:0000313" key="3">
    <source>
        <dbReference type="EMBL" id="MBL0389653.1"/>
    </source>
</evidence>
<dbReference type="EMBL" id="JAEQNE010000001">
    <property type="protein sequence ID" value="MBL0389653.1"/>
    <property type="molecule type" value="Genomic_DNA"/>
</dbReference>
<keyword evidence="4" id="KW-1185">Reference proteome</keyword>
<keyword evidence="2" id="KW-0732">Signal</keyword>
<dbReference type="AlphaFoldDB" id="A0A936YTX4"/>
<feature type="compositionally biased region" description="Low complexity" evidence="1">
    <location>
        <begin position="32"/>
        <end position="47"/>
    </location>
</feature>
<dbReference type="Proteomes" id="UP000599109">
    <property type="component" value="Unassembled WGS sequence"/>
</dbReference>
<evidence type="ECO:0000256" key="1">
    <source>
        <dbReference type="SAM" id="MobiDB-lite"/>
    </source>
</evidence>
<evidence type="ECO:0000256" key="2">
    <source>
        <dbReference type="SAM" id="SignalP"/>
    </source>
</evidence>
<feature type="region of interest" description="Disordered" evidence="1">
    <location>
        <begin position="23"/>
        <end position="51"/>
    </location>
</feature>
<comment type="caution">
    <text evidence="3">The sequence shown here is derived from an EMBL/GenBank/DDBJ whole genome shotgun (WGS) entry which is preliminary data.</text>
</comment>
<sequence length="219" mass="22314">MRRPALVLVLAMLALAGCRDRATNPTAVLGGPAPAASRAATPAEADAGIPMPAVPPGTQPRLARSGVDTALAVWTQDGHVVAATYTPPAGWGPATPLEQIYGEASEPQLASNGQGVAMAVWRHTVGSIQSLRFSRYEAATGWSPPDVLPGALPRPPAAGHEDAVQLSMDAAGEVSARWASGFDAREVQTARFVPGQGWSRALSEPLAAGPGAAPASGPH</sequence>
<gene>
    <name evidence="3" type="ORF">JJ685_00715</name>
</gene>
<name>A0A936YTX4_9BURK</name>
<evidence type="ECO:0000313" key="4">
    <source>
        <dbReference type="Proteomes" id="UP000599109"/>
    </source>
</evidence>
<organism evidence="3 4">
    <name type="scientific">Ramlibacter monticola</name>
    <dbReference type="NCBI Taxonomy" id="1926872"/>
    <lineage>
        <taxon>Bacteria</taxon>
        <taxon>Pseudomonadati</taxon>
        <taxon>Pseudomonadota</taxon>
        <taxon>Betaproteobacteria</taxon>
        <taxon>Burkholderiales</taxon>
        <taxon>Comamonadaceae</taxon>
        <taxon>Ramlibacter</taxon>
    </lineage>
</organism>
<feature type="signal peptide" evidence="2">
    <location>
        <begin position="1"/>
        <end position="22"/>
    </location>
</feature>
<accession>A0A936YTX4</accession>
<feature type="chain" id="PRO_5038026750" evidence="2">
    <location>
        <begin position="23"/>
        <end position="219"/>
    </location>
</feature>
<dbReference type="PROSITE" id="PS51257">
    <property type="entry name" value="PROKAR_LIPOPROTEIN"/>
    <property type="match status" value="1"/>
</dbReference>
<reference evidence="3 4" key="1">
    <citation type="journal article" date="2017" name="Int. J. Syst. Evol. Microbiol.">
        <title>Ramlibacter monticola sp. nov., isolated from forest soil.</title>
        <authorList>
            <person name="Chaudhary D.K."/>
            <person name="Kim J."/>
        </authorList>
    </citation>
    <scope>NUCLEOTIDE SEQUENCE [LARGE SCALE GENOMIC DNA]</scope>
    <source>
        <strain evidence="3 4">KACC 19175</strain>
    </source>
</reference>